<evidence type="ECO:0000256" key="1">
    <source>
        <dbReference type="ARBA" id="ARBA00022714"/>
    </source>
</evidence>
<sequence length="127" mass="14297">MSRCRTLSETKTIVWYPTISIDDLWEGEMTDVEVEGEVVLLIHLEGGKIVAYQGICPHQEQYLADGTFEGGVITCHAHLWQFEAETGEGINPKGCRLFRYEVKVEDGTIYVGVPEGTARRYNRCVAD</sequence>
<evidence type="ECO:0000256" key="3">
    <source>
        <dbReference type="ARBA" id="ARBA00023004"/>
    </source>
</evidence>
<evidence type="ECO:0000313" key="9">
    <source>
        <dbReference type="Proteomes" id="UP000748108"/>
    </source>
</evidence>
<dbReference type="GO" id="GO:0016705">
    <property type="term" value="F:oxidoreductase activity, acting on paired donors, with incorporation or reduction of molecular oxygen"/>
    <property type="evidence" value="ECO:0007669"/>
    <property type="project" value="UniProtKB-ARBA"/>
</dbReference>
<accession>A0A947GBY0</accession>
<comment type="cofactor">
    <cofactor evidence="5">
        <name>[2Fe-2S] cluster</name>
        <dbReference type="ChEBI" id="CHEBI:190135"/>
    </cofactor>
</comment>
<keyword evidence="3" id="KW-0408">Iron</keyword>
<dbReference type="AlphaFoldDB" id="A0A947GBY0"/>
<organism evidence="8 9">
    <name type="scientific">Hydrogenibacillus schlegelii</name>
    <name type="common">Bacillus schlegelii</name>
    <dbReference type="NCBI Taxonomy" id="1484"/>
    <lineage>
        <taxon>Bacteria</taxon>
        <taxon>Bacillati</taxon>
        <taxon>Bacillota</taxon>
        <taxon>Bacilli</taxon>
        <taxon>Bacillales</taxon>
        <taxon>Bacillales Family X. Incertae Sedis</taxon>
        <taxon>Hydrogenibacillus</taxon>
    </lineage>
</organism>
<evidence type="ECO:0000256" key="2">
    <source>
        <dbReference type="ARBA" id="ARBA00022723"/>
    </source>
</evidence>
<dbReference type="InterPro" id="IPR036922">
    <property type="entry name" value="Rieske_2Fe-2S_sf"/>
</dbReference>
<evidence type="ECO:0000259" key="7">
    <source>
        <dbReference type="PROSITE" id="PS51296"/>
    </source>
</evidence>
<comment type="similarity">
    <text evidence="6">Belongs to the bacterial ring-hydroxylating dioxygenase ferredoxin component family.</text>
</comment>
<reference evidence="8" key="1">
    <citation type="journal article" date="2021" name="Microbiology">
        <title>Metagenomic Analysis of the Microbial Community in the Underground Coal Fire Area (Kemerovo Region, Russia) Revealed Predominance of Thermophilic Members of the Phyla Deinococcus-thermus, Aquificae, and Firmicutes.</title>
        <authorList>
            <person name="Kadnikov V."/>
            <person name="Mardanov A.V."/>
            <person name="Beletsky A.V."/>
            <person name="Karnachuk O.V."/>
            <person name="Ravin N.V."/>
        </authorList>
    </citation>
    <scope>NUCLEOTIDE SEQUENCE</scope>
    <source>
        <strain evidence="8">RBS10-49</strain>
    </source>
</reference>
<dbReference type="PANTHER" id="PTHR21496:SF0">
    <property type="entry name" value="RIESKE DOMAIN-CONTAINING PROTEIN"/>
    <property type="match status" value="1"/>
</dbReference>
<dbReference type="Gene3D" id="2.102.10.10">
    <property type="entry name" value="Rieske [2Fe-2S] iron-sulphur domain"/>
    <property type="match status" value="1"/>
</dbReference>
<dbReference type="SUPFAM" id="SSF50022">
    <property type="entry name" value="ISP domain"/>
    <property type="match status" value="1"/>
</dbReference>
<proteinExistence type="inferred from homology"/>
<dbReference type="GO" id="GO:0051537">
    <property type="term" value="F:2 iron, 2 sulfur cluster binding"/>
    <property type="evidence" value="ECO:0007669"/>
    <property type="project" value="UniProtKB-KW"/>
</dbReference>
<gene>
    <name evidence="8" type="ORF">KM312_07930</name>
</gene>
<name>A0A947GBY0_HYDSH</name>
<dbReference type="Proteomes" id="UP000748108">
    <property type="component" value="Unassembled WGS sequence"/>
</dbReference>
<dbReference type="CDD" id="cd03474">
    <property type="entry name" value="Rieske_T4moC"/>
    <property type="match status" value="1"/>
</dbReference>
<dbReference type="GO" id="GO:0046872">
    <property type="term" value="F:metal ion binding"/>
    <property type="evidence" value="ECO:0007669"/>
    <property type="project" value="UniProtKB-KW"/>
</dbReference>
<keyword evidence="4" id="KW-0411">Iron-sulfur</keyword>
<evidence type="ECO:0000313" key="8">
    <source>
        <dbReference type="EMBL" id="MBT9282564.1"/>
    </source>
</evidence>
<evidence type="ECO:0000256" key="6">
    <source>
        <dbReference type="ARBA" id="ARBA00038001"/>
    </source>
</evidence>
<evidence type="ECO:0000256" key="4">
    <source>
        <dbReference type="ARBA" id="ARBA00023014"/>
    </source>
</evidence>
<evidence type="ECO:0000256" key="5">
    <source>
        <dbReference type="ARBA" id="ARBA00034078"/>
    </source>
</evidence>
<keyword evidence="1" id="KW-0001">2Fe-2S</keyword>
<dbReference type="PANTHER" id="PTHR21496">
    <property type="entry name" value="FERREDOXIN-RELATED"/>
    <property type="match status" value="1"/>
</dbReference>
<dbReference type="InterPro" id="IPR017941">
    <property type="entry name" value="Rieske_2Fe-2S"/>
</dbReference>
<dbReference type="Pfam" id="PF00355">
    <property type="entry name" value="Rieske"/>
    <property type="match status" value="1"/>
</dbReference>
<comment type="caution">
    <text evidence="8">The sequence shown here is derived from an EMBL/GenBank/DDBJ whole genome shotgun (WGS) entry which is preliminary data.</text>
</comment>
<keyword evidence="2" id="KW-0479">Metal-binding</keyword>
<dbReference type="EMBL" id="JAHHQF010000061">
    <property type="protein sequence ID" value="MBT9282564.1"/>
    <property type="molecule type" value="Genomic_DNA"/>
</dbReference>
<protein>
    <submittedName>
        <fullName evidence="8">Rieske 2Fe-2S domain-containing protein</fullName>
    </submittedName>
</protein>
<dbReference type="PROSITE" id="PS51296">
    <property type="entry name" value="RIESKE"/>
    <property type="match status" value="1"/>
</dbReference>
<feature type="domain" description="Rieske" evidence="7">
    <location>
        <begin position="15"/>
        <end position="111"/>
    </location>
</feature>
<dbReference type="GO" id="GO:0004497">
    <property type="term" value="F:monooxygenase activity"/>
    <property type="evidence" value="ECO:0007669"/>
    <property type="project" value="UniProtKB-ARBA"/>
</dbReference>